<dbReference type="SUPFAM" id="SSF54060">
    <property type="entry name" value="His-Me finger endonucleases"/>
    <property type="match status" value="1"/>
</dbReference>
<organism evidence="2 3">
    <name type="scientific">Paenibacillus wynnii</name>
    <dbReference type="NCBI Taxonomy" id="268407"/>
    <lineage>
        <taxon>Bacteria</taxon>
        <taxon>Bacillati</taxon>
        <taxon>Bacillota</taxon>
        <taxon>Bacilli</taxon>
        <taxon>Bacillales</taxon>
        <taxon>Paenibacillaceae</taxon>
        <taxon>Paenibacillus</taxon>
    </lineage>
</organism>
<dbReference type="InterPro" id="IPR016177">
    <property type="entry name" value="DNA-bd_dom_sf"/>
</dbReference>
<gene>
    <name evidence="2" type="ORF">PWYN_00265</name>
</gene>
<evidence type="ECO:0000313" key="3">
    <source>
        <dbReference type="Proteomes" id="UP000029734"/>
    </source>
</evidence>
<feature type="compositionally biased region" description="Low complexity" evidence="1">
    <location>
        <begin position="25"/>
        <end position="37"/>
    </location>
</feature>
<evidence type="ECO:0000256" key="1">
    <source>
        <dbReference type="SAM" id="MobiDB-lite"/>
    </source>
</evidence>
<dbReference type="Proteomes" id="UP000029734">
    <property type="component" value="Unassembled WGS sequence"/>
</dbReference>
<dbReference type="STRING" id="268407.PWYN_00265"/>
<dbReference type="GO" id="GO:0003700">
    <property type="term" value="F:DNA-binding transcription factor activity"/>
    <property type="evidence" value="ECO:0007669"/>
    <property type="project" value="InterPro"/>
</dbReference>
<sequence length="100" mass="11238">MVVDHFNNNTLDNLDSNLRVTTRSGNQQNRGRNQKNNTSGMRGVSQDKQSGKWVAHLGVNGTKLRLGLYKSKEEAEQAVKRGRAKHMPFSKEASLKMSRP</sequence>
<feature type="region of interest" description="Disordered" evidence="1">
    <location>
        <begin position="1"/>
        <end position="56"/>
    </location>
</feature>
<reference evidence="2 3" key="1">
    <citation type="submission" date="2014-08" db="EMBL/GenBank/DDBJ databases">
        <authorList>
            <person name="den Bakker H.C."/>
        </authorList>
    </citation>
    <scope>NUCLEOTIDE SEQUENCE [LARGE SCALE GENOMIC DNA]</scope>
    <source>
        <strain evidence="2 3">DSM 18334</strain>
    </source>
</reference>
<evidence type="ECO:0000313" key="2">
    <source>
        <dbReference type="EMBL" id="KGE20672.1"/>
    </source>
</evidence>
<dbReference type="SUPFAM" id="SSF54171">
    <property type="entry name" value="DNA-binding domain"/>
    <property type="match status" value="1"/>
</dbReference>
<reference evidence="2 3" key="2">
    <citation type="submission" date="2014-10" db="EMBL/GenBank/DDBJ databases">
        <title>Comparative genomics of the Paenibacillus odorifer group.</title>
        <authorList>
            <person name="Tsai Y.-C."/>
            <person name="Martin N."/>
            <person name="Korlach J."/>
            <person name="Wiedmann M."/>
        </authorList>
    </citation>
    <scope>NUCLEOTIDE SEQUENCE [LARGE SCALE GENOMIC DNA]</scope>
    <source>
        <strain evidence="2 3">DSM 18334</strain>
    </source>
</reference>
<feature type="compositionally biased region" description="Low complexity" evidence="1">
    <location>
        <begin position="7"/>
        <end position="18"/>
    </location>
</feature>
<dbReference type="AlphaFoldDB" id="A0A098MGK5"/>
<accession>A0A098MGK5</accession>
<protein>
    <submittedName>
        <fullName evidence="2">Uncharacterized protein</fullName>
    </submittedName>
</protein>
<dbReference type="EMBL" id="JQCR01000001">
    <property type="protein sequence ID" value="KGE20672.1"/>
    <property type="molecule type" value="Genomic_DNA"/>
</dbReference>
<dbReference type="Gene3D" id="3.30.730.10">
    <property type="entry name" value="AP2/ERF domain"/>
    <property type="match status" value="1"/>
</dbReference>
<dbReference type="eggNOG" id="ENOG5030IJM">
    <property type="taxonomic scope" value="Bacteria"/>
</dbReference>
<dbReference type="GO" id="GO:0003677">
    <property type="term" value="F:DNA binding"/>
    <property type="evidence" value="ECO:0007669"/>
    <property type="project" value="InterPro"/>
</dbReference>
<feature type="region of interest" description="Disordered" evidence="1">
    <location>
        <begin position="77"/>
        <end position="100"/>
    </location>
</feature>
<name>A0A098MGK5_9BACL</name>
<dbReference type="InterPro" id="IPR036955">
    <property type="entry name" value="AP2/ERF_dom_sf"/>
</dbReference>
<dbReference type="InterPro" id="IPR044925">
    <property type="entry name" value="His-Me_finger_sf"/>
</dbReference>
<comment type="caution">
    <text evidence="2">The sequence shown here is derived from an EMBL/GenBank/DDBJ whole genome shotgun (WGS) entry which is preliminary data.</text>
</comment>
<proteinExistence type="predicted"/>
<keyword evidence="3" id="KW-1185">Reference proteome</keyword>